<evidence type="ECO:0000313" key="3">
    <source>
        <dbReference type="Proteomes" id="UP001595699"/>
    </source>
</evidence>
<dbReference type="RefSeq" id="WP_205119488.1">
    <property type="nucleotide sequence ID" value="NZ_JAFBCM010000001.1"/>
</dbReference>
<gene>
    <name evidence="2" type="ORF">ACFOUW_31935</name>
</gene>
<name>A0ABV7YJX3_9ACTN</name>
<protein>
    <submittedName>
        <fullName evidence="2">DUF3093 domain-containing protein</fullName>
    </submittedName>
</protein>
<feature type="transmembrane region" description="Helical" evidence="1">
    <location>
        <begin position="43"/>
        <end position="66"/>
    </location>
</feature>
<dbReference type="InterPro" id="IPR021443">
    <property type="entry name" value="DUF3093"/>
</dbReference>
<keyword evidence="1" id="KW-0472">Membrane</keyword>
<evidence type="ECO:0000313" key="2">
    <source>
        <dbReference type="EMBL" id="MFC3765481.1"/>
    </source>
</evidence>
<accession>A0ABV7YJX3</accession>
<feature type="transmembrane region" description="Helical" evidence="1">
    <location>
        <begin position="15"/>
        <end position="36"/>
    </location>
</feature>
<keyword evidence="1" id="KW-1133">Transmembrane helix</keyword>
<organism evidence="2 3">
    <name type="scientific">Tenggerimyces flavus</name>
    <dbReference type="NCBI Taxonomy" id="1708749"/>
    <lineage>
        <taxon>Bacteria</taxon>
        <taxon>Bacillati</taxon>
        <taxon>Actinomycetota</taxon>
        <taxon>Actinomycetes</taxon>
        <taxon>Propionibacteriales</taxon>
        <taxon>Nocardioidaceae</taxon>
        <taxon>Tenggerimyces</taxon>
    </lineage>
</organism>
<sequence>MDGSLPYVERLWVPASWWIVAVLLTGTLWLAFFAALPALVANVLGLVALALVAVGLLRFGALRVAVTDSSLLAGRATLPLWAVGSVVALSADQARALRGVASDASAFLVVRPYVPRAVRVEVADPQDPTPYWYVATRHPERLAAALEAARVTGG</sequence>
<keyword evidence="3" id="KW-1185">Reference proteome</keyword>
<proteinExistence type="predicted"/>
<comment type="caution">
    <text evidence="2">The sequence shown here is derived from an EMBL/GenBank/DDBJ whole genome shotgun (WGS) entry which is preliminary data.</text>
</comment>
<feature type="transmembrane region" description="Helical" evidence="1">
    <location>
        <begin position="72"/>
        <end position="91"/>
    </location>
</feature>
<dbReference type="Pfam" id="PF11292">
    <property type="entry name" value="DUF3093"/>
    <property type="match status" value="1"/>
</dbReference>
<dbReference type="Proteomes" id="UP001595699">
    <property type="component" value="Unassembled WGS sequence"/>
</dbReference>
<dbReference type="EMBL" id="JBHRZH010000039">
    <property type="protein sequence ID" value="MFC3765481.1"/>
    <property type="molecule type" value="Genomic_DNA"/>
</dbReference>
<keyword evidence="1" id="KW-0812">Transmembrane</keyword>
<reference evidence="3" key="1">
    <citation type="journal article" date="2019" name="Int. J. Syst. Evol. Microbiol.">
        <title>The Global Catalogue of Microorganisms (GCM) 10K type strain sequencing project: providing services to taxonomists for standard genome sequencing and annotation.</title>
        <authorList>
            <consortium name="The Broad Institute Genomics Platform"/>
            <consortium name="The Broad Institute Genome Sequencing Center for Infectious Disease"/>
            <person name="Wu L."/>
            <person name="Ma J."/>
        </authorList>
    </citation>
    <scope>NUCLEOTIDE SEQUENCE [LARGE SCALE GENOMIC DNA]</scope>
    <source>
        <strain evidence="3">CGMCC 4.7241</strain>
    </source>
</reference>
<evidence type="ECO:0000256" key="1">
    <source>
        <dbReference type="SAM" id="Phobius"/>
    </source>
</evidence>